<feature type="signal peptide" evidence="2">
    <location>
        <begin position="1"/>
        <end position="20"/>
    </location>
</feature>
<dbReference type="AlphaFoldDB" id="A0AAW1D699"/>
<proteinExistence type="predicted"/>
<evidence type="ECO:0000313" key="4">
    <source>
        <dbReference type="Proteomes" id="UP001461498"/>
    </source>
</evidence>
<organism evidence="3 4">
    <name type="scientific">Rhynocoris fuscipes</name>
    <dbReference type="NCBI Taxonomy" id="488301"/>
    <lineage>
        <taxon>Eukaryota</taxon>
        <taxon>Metazoa</taxon>
        <taxon>Ecdysozoa</taxon>
        <taxon>Arthropoda</taxon>
        <taxon>Hexapoda</taxon>
        <taxon>Insecta</taxon>
        <taxon>Pterygota</taxon>
        <taxon>Neoptera</taxon>
        <taxon>Paraneoptera</taxon>
        <taxon>Hemiptera</taxon>
        <taxon>Heteroptera</taxon>
        <taxon>Panheteroptera</taxon>
        <taxon>Cimicomorpha</taxon>
        <taxon>Reduviidae</taxon>
        <taxon>Harpactorinae</taxon>
        <taxon>Harpactorini</taxon>
        <taxon>Rhynocoris</taxon>
    </lineage>
</organism>
<keyword evidence="1" id="KW-0812">Transmembrane</keyword>
<evidence type="ECO:0000256" key="1">
    <source>
        <dbReference type="SAM" id="Phobius"/>
    </source>
</evidence>
<dbReference type="EMBL" id="JAPXFL010000005">
    <property type="protein sequence ID" value="KAK9506246.1"/>
    <property type="molecule type" value="Genomic_DNA"/>
</dbReference>
<keyword evidence="4" id="KW-1185">Reference proteome</keyword>
<sequence length="318" mass="37182">MIGYLGLYCLLLTFVDSTHSEIFTIFNEKDEKPQKTQNIKKVKQFPQDSFEFNFPFFNDLFPLSGLNIKPKEIGNKKKLKDNNDEFIDFMSEQETPLIDFKGNKKNGKDKLIMSFTELLIPFQNHKNELESNIKKRDIFDDIFNIFPFADFENGIFDKRNALTTKKHRLAKRKYETNIIKKINNTNLEKLFESIEGGAFPQYSRFTKIEPKFLKTKLKEETLSKTNNNETCCNEHRHCHKDGVCISHRCNENGHKMNENNENNSIKKSILLDKTFLICAIPGLIGFSALIFGIEVLRRHNELVKQTPFLTQYNQLQTC</sequence>
<protein>
    <submittedName>
        <fullName evidence="3">Uncharacterized protein</fullName>
    </submittedName>
</protein>
<accession>A0AAW1D699</accession>
<keyword evidence="1" id="KW-0472">Membrane</keyword>
<gene>
    <name evidence="3" type="ORF">O3M35_008216</name>
</gene>
<feature type="transmembrane region" description="Helical" evidence="1">
    <location>
        <begin position="274"/>
        <end position="296"/>
    </location>
</feature>
<evidence type="ECO:0000313" key="3">
    <source>
        <dbReference type="EMBL" id="KAK9506246.1"/>
    </source>
</evidence>
<evidence type="ECO:0000256" key="2">
    <source>
        <dbReference type="SAM" id="SignalP"/>
    </source>
</evidence>
<comment type="caution">
    <text evidence="3">The sequence shown here is derived from an EMBL/GenBank/DDBJ whole genome shotgun (WGS) entry which is preliminary data.</text>
</comment>
<dbReference type="Proteomes" id="UP001461498">
    <property type="component" value="Unassembled WGS sequence"/>
</dbReference>
<reference evidence="3 4" key="1">
    <citation type="submission" date="2022-12" db="EMBL/GenBank/DDBJ databases">
        <title>Chromosome-level genome assembly of true bugs.</title>
        <authorList>
            <person name="Ma L."/>
            <person name="Li H."/>
        </authorList>
    </citation>
    <scope>NUCLEOTIDE SEQUENCE [LARGE SCALE GENOMIC DNA]</scope>
    <source>
        <strain evidence="3">Lab_2022b</strain>
    </source>
</reference>
<keyword evidence="2" id="KW-0732">Signal</keyword>
<feature type="chain" id="PRO_5043474975" evidence="2">
    <location>
        <begin position="21"/>
        <end position="318"/>
    </location>
</feature>
<keyword evidence="1" id="KW-1133">Transmembrane helix</keyword>
<name>A0AAW1D699_9HEMI</name>